<dbReference type="OrthoDB" id="9984024at2759"/>
<dbReference type="PANTHER" id="PTHR47791:SF3">
    <property type="entry name" value="MEIOTICALLY UP-REGULATED GENE 191 PROTEIN"/>
    <property type="match status" value="1"/>
</dbReference>
<dbReference type="STRING" id="983967.A0A1E4SYW7"/>
<name>A0A1E4SYW7_9ASCO</name>
<dbReference type="AlphaFoldDB" id="A0A1E4SYW7"/>
<dbReference type="Proteomes" id="UP000094801">
    <property type="component" value="Unassembled WGS sequence"/>
</dbReference>
<protein>
    <submittedName>
        <fullName evidence="1">Glycoside hydrolase family 76 protein</fullName>
    </submittedName>
</protein>
<dbReference type="Gene3D" id="1.50.10.20">
    <property type="match status" value="1"/>
</dbReference>
<reference evidence="2" key="1">
    <citation type="submission" date="2016-04" db="EMBL/GenBank/DDBJ databases">
        <title>Comparative genomics of biotechnologically important yeasts.</title>
        <authorList>
            <consortium name="DOE Joint Genome Institute"/>
            <person name="Riley R."/>
            <person name="Haridas S."/>
            <person name="Wolfe K.H."/>
            <person name="Lopes M.R."/>
            <person name="Hittinger C.T."/>
            <person name="Goker M."/>
            <person name="Salamov A."/>
            <person name="Wisecaver J."/>
            <person name="Long T.M."/>
            <person name="Aerts A.L."/>
            <person name="Barry K."/>
            <person name="Choi C."/>
            <person name="Clum A."/>
            <person name="Coughlan A.Y."/>
            <person name="Deshpande S."/>
            <person name="Douglass A.P."/>
            <person name="Hanson S.J."/>
            <person name="Klenk H.-P."/>
            <person name="Labutti K."/>
            <person name="Lapidus A."/>
            <person name="Lindquist E."/>
            <person name="Lipzen A."/>
            <person name="Meier-Kolthoff J.P."/>
            <person name="Ohm R.A."/>
            <person name="Otillar R.P."/>
            <person name="Pangilinan J."/>
            <person name="Peng Y."/>
            <person name="Rokas A."/>
            <person name="Rosa C.A."/>
            <person name="Scheuner C."/>
            <person name="Sibirny A.A."/>
            <person name="Slot J.C."/>
            <person name="Stielow J.B."/>
            <person name="Sun H."/>
            <person name="Kurtzman C.P."/>
            <person name="Blackwell M."/>
            <person name="Grigoriev I.V."/>
            <person name="Jeffries T.W."/>
        </authorList>
    </citation>
    <scope>NUCLEOTIDE SEQUENCE [LARGE SCALE GENOMIC DNA]</scope>
    <source>
        <strain evidence="2">NRRL YB-2248</strain>
    </source>
</reference>
<proteinExistence type="predicted"/>
<accession>A0A1E4SYW7</accession>
<evidence type="ECO:0000313" key="2">
    <source>
        <dbReference type="Proteomes" id="UP000094801"/>
    </source>
</evidence>
<keyword evidence="2" id="KW-1185">Reference proteome</keyword>
<dbReference type="GO" id="GO:0005975">
    <property type="term" value="P:carbohydrate metabolic process"/>
    <property type="evidence" value="ECO:0007669"/>
    <property type="project" value="InterPro"/>
</dbReference>
<dbReference type="InterPro" id="IPR053169">
    <property type="entry name" value="MUG_Protein"/>
</dbReference>
<dbReference type="PANTHER" id="PTHR47791">
    <property type="entry name" value="MEIOTICALLY UP-REGULATED GENE 191 PROTEIN"/>
    <property type="match status" value="1"/>
</dbReference>
<dbReference type="EMBL" id="KV453855">
    <property type="protein sequence ID" value="ODV84703.1"/>
    <property type="molecule type" value="Genomic_DNA"/>
</dbReference>
<dbReference type="InterPro" id="IPR005198">
    <property type="entry name" value="Glyco_hydro_76"/>
</dbReference>
<organism evidence="1 2">
    <name type="scientific">[Candida] arabinofermentans NRRL YB-2248</name>
    <dbReference type="NCBI Taxonomy" id="983967"/>
    <lineage>
        <taxon>Eukaryota</taxon>
        <taxon>Fungi</taxon>
        <taxon>Dikarya</taxon>
        <taxon>Ascomycota</taxon>
        <taxon>Saccharomycotina</taxon>
        <taxon>Pichiomycetes</taxon>
        <taxon>Pichiales</taxon>
        <taxon>Pichiaceae</taxon>
        <taxon>Ogataea</taxon>
        <taxon>Ogataea/Candida clade</taxon>
    </lineage>
</organism>
<dbReference type="GO" id="GO:0016787">
    <property type="term" value="F:hydrolase activity"/>
    <property type="evidence" value="ECO:0007669"/>
    <property type="project" value="UniProtKB-KW"/>
</dbReference>
<evidence type="ECO:0000313" key="1">
    <source>
        <dbReference type="EMBL" id="ODV84703.1"/>
    </source>
</evidence>
<dbReference type="SUPFAM" id="SSF48208">
    <property type="entry name" value="Six-hairpin glycosidases"/>
    <property type="match status" value="1"/>
</dbReference>
<keyword evidence="1" id="KW-0378">Hydrolase</keyword>
<dbReference type="InterPro" id="IPR008928">
    <property type="entry name" value="6-hairpin_glycosidase_sf"/>
</dbReference>
<gene>
    <name evidence="1" type="ORF">CANARDRAFT_8282</name>
</gene>
<sequence length="422" mass="48260">MSFDNNLEGYNIVKTMYNTYWNQEKNAFTTSKFCNGSLDGKFNCWSMGVALHAVGDASIAYPQLAGPIVKPAVHAALKYRNKSNGGYSAFYHGDNENSGDGDVYYDDDAHLLRGLIACYEGTKDPEILQIAKDLMRFMMTGLVEHQYWKGVKGEKWHISKSYIASISNCAAATCALKLWKYENGQNERNQLYNFAKACLSFLWDKMRDPEDGLIRDGVGMDSEKIDPTKWSYNTGGTLTAICLIYQIDNDPQWINKAKSLAEAATHRGKTMFDRDYSDWSKRMWNGPSYFVQLLMEGIVEYLIVFGKVAPESTRKCCENEIQRHLSYFRKYCFDPNDGLYYISFDIYKLSDEVYKRYKEEFHGHKGFSPSNEERLGGCDNMPLEKRPMCKSLIGAGSAARLFFQGGRIFPKMDPVDEYMHKV</sequence>
<dbReference type="Pfam" id="PF03663">
    <property type="entry name" value="Glyco_hydro_76"/>
    <property type="match status" value="1"/>
</dbReference>